<comment type="caution">
    <text evidence="2">The sequence shown here is derived from an EMBL/GenBank/DDBJ whole genome shotgun (WGS) entry which is preliminary data.</text>
</comment>
<dbReference type="EMBL" id="JAUSVS010000001">
    <property type="protein sequence ID" value="MDQ0462800.1"/>
    <property type="molecule type" value="Genomic_DNA"/>
</dbReference>
<dbReference type="InterPro" id="IPR008523">
    <property type="entry name" value="DUF805"/>
</dbReference>
<dbReference type="PANTHER" id="PTHR34980">
    <property type="entry name" value="INNER MEMBRANE PROTEIN-RELATED-RELATED"/>
    <property type="match status" value="1"/>
</dbReference>
<dbReference type="Proteomes" id="UP001228905">
    <property type="component" value="Unassembled WGS sequence"/>
</dbReference>
<dbReference type="PANTHER" id="PTHR34980:SF3">
    <property type="entry name" value="BLR8105 PROTEIN"/>
    <property type="match status" value="1"/>
</dbReference>
<keyword evidence="3" id="KW-1185">Reference proteome</keyword>
<feature type="transmembrane region" description="Helical" evidence="1">
    <location>
        <begin position="54"/>
        <end position="74"/>
    </location>
</feature>
<gene>
    <name evidence="2" type="ORF">QO010_000548</name>
</gene>
<dbReference type="RefSeq" id="WP_307345651.1">
    <property type="nucleotide sequence ID" value="NZ_JAUSVS010000001.1"/>
</dbReference>
<sequence length="132" mass="14493">MTYTELFSFDGRVGRRRFVLTQLTLFTVAYFFAFLFIVASGAGDEHMTGVTPPIMIVVALTFTMFVIALAWISLATTVKRCHDRNLSGWMLLFAFPPILGQIWLVMNLLGGPGLAPGPLVTPVRLSQSPALA</sequence>
<feature type="transmembrane region" description="Helical" evidence="1">
    <location>
        <begin position="86"/>
        <end position="106"/>
    </location>
</feature>
<keyword evidence="1" id="KW-1133">Transmembrane helix</keyword>
<accession>A0ABU0ILB5</accession>
<dbReference type="Pfam" id="PF05656">
    <property type="entry name" value="DUF805"/>
    <property type="match status" value="1"/>
</dbReference>
<reference evidence="2 3" key="1">
    <citation type="submission" date="2023-07" db="EMBL/GenBank/DDBJ databases">
        <title>Genomic Encyclopedia of Type Strains, Phase IV (KMG-IV): sequencing the most valuable type-strain genomes for metagenomic binning, comparative biology and taxonomic classification.</title>
        <authorList>
            <person name="Goeker M."/>
        </authorList>
    </citation>
    <scope>NUCLEOTIDE SEQUENCE [LARGE SCALE GENOMIC DNA]</scope>
    <source>
        <strain evidence="2 3">DSM 18695</strain>
    </source>
</reference>
<evidence type="ECO:0000256" key="1">
    <source>
        <dbReference type="SAM" id="Phobius"/>
    </source>
</evidence>
<evidence type="ECO:0000313" key="3">
    <source>
        <dbReference type="Proteomes" id="UP001228905"/>
    </source>
</evidence>
<protein>
    <submittedName>
        <fullName evidence="2">Uncharacterized membrane protein YhaH (DUF805 family)</fullName>
    </submittedName>
</protein>
<feature type="transmembrane region" description="Helical" evidence="1">
    <location>
        <begin position="20"/>
        <end position="42"/>
    </location>
</feature>
<evidence type="ECO:0000313" key="2">
    <source>
        <dbReference type="EMBL" id="MDQ0462800.1"/>
    </source>
</evidence>
<proteinExistence type="predicted"/>
<keyword evidence="1" id="KW-0472">Membrane</keyword>
<keyword evidence="1" id="KW-0812">Transmembrane</keyword>
<name>A0ABU0ILB5_9CAUL</name>
<organism evidence="2 3">
    <name type="scientific">Caulobacter ginsengisoli</name>
    <dbReference type="NCBI Taxonomy" id="400775"/>
    <lineage>
        <taxon>Bacteria</taxon>
        <taxon>Pseudomonadati</taxon>
        <taxon>Pseudomonadota</taxon>
        <taxon>Alphaproteobacteria</taxon>
        <taxon>Caulobacterales</taxon>
        <taxon>Caulobacteraceae</taxon>
        <taxon>Caulobacter</taxon>
    </lineage>
</organism>